<sequence length="699" mass="78046">MAGNSSSEVPQKKSPRGNSSEVPLKISPWAVRSREAPQKVSPRGVPQDVPHKISPRVVRRLKTGASDSDSASSPHVNGRTPKERRAKVTEQKSPKNLESESFGNSLSTSTRSHLWDFTGYVVVDALESRVFRKQPLYLHVVGVQFLNAFTCGCLVDNEGLAEKKGSSKVTELESQITQLKNDLKDKLNSSEACKKQTEVEAKESKEQCAVLSSEPDQSPKQLVNQPSSESTCPTDHQKSSEDLTLRSELETIQKQHSADSASLASALNEIKELKTQLETVAISEATKIKNAEAAQAELQSLKQNLSDTLLLLEDMKIQLKDSKDSEAQAQTLVTETLLQLESAKKIVESLRSDGNKVVEAYNALSSELDQSKARASSLEDLVCKLQSATGNVGESEIVEIDESKETIEAELSSLKSEVQRLRADLKAAEIKYNEEKNRSTLEIRSAYELVEQIKSMSKQREDELQGELQNFKTQIEELKANLMDKETELQGICEENENLIMKLENARSGKGENVLEKELQRSRLDIETLKANLMDKETELQIILEENEILKSETDKKESNRGKVKDEVATELEAANTAEREALMKLGYMNEEVDKSNRRVARVTEQLDAAQASNAEMEAELRKLKIQSDQWRKAAEVATAMLSNGNNGKLMERTGSMDSPFSPCKISSPYFEDMDEDLMKRKNPNMLKRIGELWKKPLK</sequence>
<dbReference type="EMBL" id="AC149302">
    <property type="protein sequence ID" value="AAT39303.2"/>
    <property type="molecule type" value="Genomic_DNA"/>
</dbReference>
<dbReference type="PANTHER" id="PTHR34224">
    <property type="entry name" value="INTERACTOR OF CONSTITUTIVE ACTIVE ROPS 2, CHLOROPLASTIC-RELATED"/>
    <property type="match status" value="1"/>
</dbReference>
<name>Q6L3K4_SOLDE</name>
<feature type="compositionally biased region" description="Basic and acidic residues" evidence="4">
    <location>
        <begin position="80"/>
        <end position="98"/>
    </location>
</feature>
<reference evidence="5" key="1">
    <citation type="submission" date="2004-06" db="EMBL/GenBank/DDBJ databases">
        <authorList>
            <person name="Buell R."/>
            <person name="Liu J."/>
            <person name="Childs K."/>
            <person name="Zaborsky J."/>
            <person name="Tallon L."/>
            <person name="Wirtz U."/>
            <person name="Wei F."/>
            <person name="Kuang H."/>
            <person name="Zhang P."/>
            <person name="Marano M."/>
            <person name="Baker B."/>
        </authorList>
    </citation>
    <scope>NUCLEOTIDE SEQUENCE</scope>
</reference>
<evidence type="ECO:0000313" key="5">
    <source>
        <dbReference type="EMBL" id="AAT39303.2"/>
    </source>
</evidence>
<feature type="compositionally biased region" description="Polar residues" evidence="4">
    <location>
        <begin position="65"/>
        <end position="75"/>
    </location>
</feature>
<feature type="region of interest" description="Disordered" evidence="4">
    <location>
        <begin position="212"/>
        <end position="242"/>
    </location>
</feature>
<feature type="coiled-coil region" evidence="3">
    <location>
        <begin position="593"/>
        <end position="634"/>
    </location>
</feature>
<evidence type="ECO:0000256" key="1">
    <source>
        <dbReference type="ARBA" id="ARBA00009778"/>
    </source>
</evidence>
<feature type="compositionally biased region" description="Polar residues" evidence="4">
    <location>
        <begin position="99"/>
        <end position="109"/>
    </location>
</feature>
<dbReference type="PANTHER" id="PTHR34224:SF18">
    <property type="entry name" value="INTERACTOR OF CONSTITUTIVE ACTIVE ROPS 3"/>
    <property type="match status" value="1"/>
</dbReference>
<protein>
    <submittedName>
        <fullName evidence="5">Myosin heavy chain-like protein, putative</fullName>
    </submittedName>
</protein>
<proteinExistence type="inferred from homology"/>
<evidence type="ECO:0000256" key="3">
    <source>
        <dbReference type="SAM" id="Coils"/>
    </source>
</evidence>
<evidence type="ECO:0000256" key="2">
    <source>
        <dbReference type="ARBA" id="ARBA00023054"/>
    </source>
</evidence>
<feature type="coiled-coil region" evidence="3">
    <location>
        <begin position="361"/>
        <end position="553"/>
    </location>
</feature>
<evidence type="ECO:0000256" key="4">
    <source>
        <dbReference type="SAM" id="MobiDB-lite"/>
    </source>
</evidence>
<dbReference type="AlphaFoldDB" id="Q6L3K4"/>
<comment type="similarity">
    <text evidence="1">Belongs to the ICR family.</text>
</comment>
<feature type="coiled-coil region" evidence="3">
    <location>
        <begin position="263"/>
        <end position="318"/>
    </location>
</feature>
<feature type="region of interest" description="Disordered" evidence="4">
    <location>
        <begin position="1"/>
        <end position="109"/>
    </location>
</feature>
<organism evidence="5">
    <name type="scientific">Solanum demissum</name>
    <name type="common">Wild potato</name>
    <dbReference type="NCBI Taxonomy" id="50514"/>
    <lineage>
        <taxon>Eukaryota</taxon>
        <taxon>Viridiplantae</taxon>
        <taxon>Streptophyta</taxon>
        <taxon>Embryophyta</taxon>
        <taxon>Tracheophyta</taxon>
        <taxon>Spermatophyta</taxon>
        <taxon>Magnoliopsida</taxon>
        <taxon>eudicotyledons</taxon>
        <taxon>Gunneridae</taxon>
        <taxon>Pentapetalae</taxon>
        <taxon>asterids</taxon>
        <taxon>lamiids</taxon>
        <taxon>Solanales</taxon>
        <taxon>Solanaceae</taxon>
        <taxon>Solanoideae</taxon>
        <taxon>Solaneae</taxon>
        <taxon>Solanum</taxon>
    </lineage>
</organism>
<feature type="compositionally biased region" description="Polar residues" evidence="4">
    <location>
        <begin position="214"/>
        <end position="234"/>
    </location>
</feature>
<dbReference type="InterPro" id="IPR029688">
    <property type="entry name" value="ICR"/>
</dbReference>
<feature type="compositionally biased region" description="Basic residues" evidence="4">
    <location>
        <begin position="53"/>
        <end position="62"/>
    </location>
</feature>
<reference evidence="5" key="2">
    <citation type="submission" date="2006-08" db="EMBL/GenBank/DDBJ databases">
        <authorList>
            <person name="Childs K."/>
        </authorList>
    </citation>
    <scope>NUCLEOTIDE SEQUENCE</scope>
</reference>
<accession>Q6L3K4</accession>
<gene>
    <name evidence="5" type="ORF">SDM1_28t00005</name>
</gene>
<keyword evidence="2 3" id="KW-0175">Coiled coil</keyword>